<keyword evidence="1" id="KW-0472">Membrane</keyword>
<accession>A0A455SYT3</accession>
<dbReference type="Pfam" id="PF20226">
    <property type="entry name" value="DUF6585"/>
    <property type="match status" value="1"/>
</dbReference>
<organism evidence="2">
    <name type="scientific">Thermogemmatispora argillosa</name>
    <dbReference type="NCBI Taxonomy" id="2045280"/>
    <lineage>
        <taxon>Bacteria</taxon>
        <taxon>Bacillati</taxon>
        <taxon>Chloroflexota</taxon>
        <taxon>Ktedonobacteria</taxon>
        <taxon>Thermogemmatisporales</taxon>
        <taxon>Thermogemmatisporaceae</taxon>
        <taxon>Thermogemmatispora</taxon>
    </lineage>
</organism>
<proteinExistence type="predicted"/>
<keyword evidence="1" id="KW-0812">Transmembrane</keyword>
<gene>
    <name evidence="2" type="ORF">KTA_05100</name>
</gene>
<feature type="transmembrane region" description="Helical" evidence="1">
    <location>
        <begin position="79"/>
        <end position="107"/>
    </location>
</feature>
<evidence type="ECO:0000256" key="1">
    <source>
        <dbReference type="SAM" id="Phobius"/>
    </source>
</evidence>
<dbReference type="EMBL" id="AP019377">
    <property type="protein sequence ID" value="BBH92311.1"/>
    <property type="molecule type" value="Genomic_DNA"/>
</dbReference>
<dbReference type="AlphaFoldDB" id="A0A455SYT3"/>
<dbReference type="InterPro" id="IPR046492">
    <property type="entry name" value="DUF6585"/>
</dbReference>
<keyword evidence="1" id="KW-1133">Transmembrane helix</keyword>
<feature type="transmembrane region" description="Helical" evidence="1">
    <location>
        <begin position="46"/>
        <end position="67"/>
    </location>
</feature>
<evidence type="ECO:0000313" key="2">
    <source>
        <dbReference type="EMBL" id="BBH92311.1"/>
    </source>
</evidence>
<name>A0A455SYT3_9CHLR</name>
<reference evidence="2" key="1">
    <citation type="submission" date="2018-12" db="EMBL/GenBank/DDBJ databases">
        <title>Novel natural products biosynthetic potential of the class Ktedonobacteria.</title>
        <authorList>
            <person name="Zheng Y."/>
            <person name="Saitou A."/>
            <person name="Wang C.M."/>
            <person name="Toyoda A."/>
            <person name="Minakuchi Y."/>
            <person name="Sekiguchi Y."/>
            <person name="Ueda K."/>
            <person name="Takano H."/>
            <person name="Sakai Y."/>
            <person name="Yokota A."/>
            <person name="Yabe S."/>
        </authorList>
    </citation>
    <scope>NUCLEOTIDE SEQUENCE</scope>
    <source>
        <strain evidence="2">A3-2</strain>
    </source>
</reference>
<sequence>MLASPQEQTRQPLPVPPDVEQAARSADLGLPQKHYRPSILVGLEDFLIMPEIALYLSLGYLIVAIILRHNNILELLYEYFIILLLMAGFLLILGFPFFLLALFLYLFRGSWGVYVYERGFIYKRGRRVKAWLWDQIMAVWQEVSKETRMISAGDSLIEYSKTNRFYILQIKDSKNFIFDIKLAKMQELIDFLDERIKNRLLPQVIAAFEAGETVTFGALRLNREGVSWKDKTILWVEIRAMTLTDTTLIIEKTDKKKAYWDLSPMPNISLFRSLKDHIFQRYLGITEPGS</sequence>
<protein>
    <submittedName>
        <fullName evidence="2">Uncharacterized protein</fullName>
    </submittedName>
</protein>